<feature type="compositionally biased region" description="Low complexity" evidence="1">
    <location>
        <begin position="827"/>
        <end position="850"/>
    </location>
</feature>
<accession>A0ABM1EG99</accession>
<feature type="compositionally biased region" description="Polar residues" evidence="1">
    <location>
        <begin position="802"/>
        <end position="812"/>
    </location>
</feature>
<feature type="compositionally biased region" description="Pro residues" evidence="1">
    <location>
        <begin position="707"/>
        <end position="716"/>
    </location>
</feature>
<feature type="region of interest" description="Disordered" evidence="1">
    <location>
        <begin position="1188"/>
        <end position="1226"/>
    </location>
</feature>
<evidence type="ECO:0000256" key="1">
    <source>
        <dbReference type="SAM" id="MobiDB-lite"/>
    </source>
</evidence>
<feature type="region of interest" description="Disordered" evidence="1">
    <location>
        <begin position="64"/>
        <end position="107"/>
    </location>
</feature>
<feature type="region of interest" description="Disordered" evidence="1">
    <location>
        <begin position="234"/>
        <end position="290"/>
    </location>
</feature>
<dbReference type="GeneID" id="106811991"/>
<feature type="region of interest" description="Disordered" evidence="1">
    <location>
        <begin position="427"/>
        <end position="481"/>
    </location>
</feature>
<feature type="compositionally biased region" description="Polar residues" evidence="1">
    <location>
        <begin position="507"/>
        <end position="521"/>
    </location>
</feature>
<keyword evidence="2" id="KW-1185">Reference proteome</keyword>
<dbReference type="Proteomes" id="UP000695022">
    <property type="component" value="Unplaced"/>
</dbReference>
<feature type="region of interest" description="Disordered" evidence="1">
    <location>
        <begin position="180"/>
        <end position="219"/>
    </location>
</feature>
<feature type="region of interest" description="Disordered" evidence="1">
    <location>
        <begin position="502"/>
        <end position="624"/>
    </location>
</feature>
<feature type="compositionally biased region" description="Low complexity" evidence="1">
    <location>
        <begin position="963"/>
        <end position="972"/>
    </location>
</feature>
<gene>
    <name evidence="3" type="primary">LOC106811991</name>
</gene>
<evidence type="ECO:0000313" key="2">
    <source>
        <dbReference type="Proteomes" id="UP000695022"/>
    </source>
</evidence>
<feature type="compositionally biased region" description="Polar residues" evidence="1">
    <location>
        <begin position="564"/>
        <end position="573"/>
    </location>
</feature>
<feature type="compositionally biased region" description="Basic and acidic residues" evidence="1">
    <location>
        <begin position="443"/>
        <end position="456"/>
    </location>
</feature>
<protein>
    <submittedName>
        <fullName evidence="3">Uncharacterized protein LOC106811991</fullName>
    </submittedName>
</protein>
<feature type="region of interest" description="Disordered" evidence="1">
    <location>
        <begin position="961"/>
        <end position="1155"/>
    </location>
</feature>
<proteinExistence type="predicted"/>
<feature type="compositionally biased region" description="Basic and acidic residues" evidence="1">
    <location>
        <begin position="717"/>
        <end position="746"/>
    </location>
</feature>
<feature type="compositionally biased region" description="Acidic residues" evidence="1">
    <location>
        <begin position="613"/>
        <end position="624"/>
    </location>
</feature>
<feature type="region of interest" description="Disordered" evidence="1">
    <location>
        <begin position="336"/>
        <end position="388"/>
    </location>
</feature>
<dbReference type="RefSeq" id="XP_014671220.1">
    <property type="nucleotide sequence ID" value="XM_014815734.1"/>
</dbReference>
<feature type="compositionally biased region" description="Polar residues" evidence="1">
    <location>
        <begin position="1070"/>
        <end position="1080"/>
    </location>
</feature>
<feature type="compositionally biased region" description="Low complexity" evidence="1">
    <location>
        <begin position="238"/>
        <end position="250"/>
    </location>
</feature>
<evidence type="ECO:0000313" key="3">
    <source>
        <dbReference type="RefSeq" id="XP_014671220.1"/>
    </source>
</evidence>
<feature type="compositionally biased region" description="Basic and acidic residues" evidence="1">
    <location>
        <begin position="760"/>
        <end position="771"/>
    </location>
</feature>
<organism evidence="2 3">
    <name type="scientific">Priapulus caudatus</name>
    <name type="common">Priapulid worm</name>
    <dbReference type="NCBI Taxonomy" id="37621"/>
    <lineage>
        <taxon>Eukaryota</taxon>
        <taxon>Metazoa</taxon>
        <taxon>Ecdysozoa</taxon>
        <taxon>Scalidophora</taxon>
        <taxon>Priapulida</taxon>
        <taxon>Priapulimorpha</taxon>
        <taxon>Priapulimorphida</taxon>
        <taxon>Priapulidae</taxon>
        <taxon>Priapulus</taxon>
    </lineage>
</organism>
<feature type="compositionally biased region" description="Low complexity" evidence="1">
    <location>
        <begin position="271"/>
        <end position="290"/>
    </location>
</feature>
<reference evidence="3" key="1">
    <citation type="submission" date="2025-08" db="UniProtKB">
        <authorList>
            <consortium name="RefSeq"/>
        </authorList>
    </citation>
    <scope>IDENTIFICATION</scope>
</reference>
<feature type="region of interest" description="Disordered" evidence="1">
    <location>
        <begin position="681"/>
        <end position="882"/>
    </location>
</feature>
<dbReference type="PANTHER" id="PTHR37970:SF1">
    <property type="entry name" value="SERINE-RICH ADHESIN FOR PLATELETS"/>
    <property type="match status" value="1"/>
</dbReference>
<feature type="compositionally biased region" description="Polar residues" evidence="1">
    <location>
        <begin position="350"/>
        <end position="368"/>
    </location>
</feature>
<sequence>MFEQRAARQAVAASMQKACETFEANAWRKNLCAHCFRTRVEHAAPPMPSFGKNAVAKAAVAVATKKSRDAERSDAATNGFGREDDEASQTVSNGHPPPKSALVKSKNIKNARNARAVVISDIEAEVIGYGGDDHHGDSDAEFMSNLINSLADDDEAQLLSDDDHDFAKLTVINTEWNSENENLLVGTTPDDVKPPVAMDTRAGAGDDNDKRLSSGSDPNSLLAQILGQLSEDSKDIFSSGKPASSPSSPKQNGGSRPDPVANGDAAEREATATSSRRPAATTTTTTKTNSSAIDMKSKFFASTKATSTIFSSSSSRATAAAGGETKKVVVQSRTVAESSSPMLQKRETVAATTVASPSPTPKFTSGYRSTAEVGPVNATSKPDPVAPSQFRRPDWFRSMAGSAGSVVDSNKPLLRSYKQTPKASVKPIVREPAKPADAANEQNIKDSMKTDEEKSALVKRYQTPPPPLAINQTKVPPTTLTDQKKEEVYYFKYDAAKQSKINADAPIQSTRVNPVSTAPQGSVSSLQRPSVPPVPPPNAAKQGSPTKERPRAQTSFLHGGGRATASNVDSNPYSRVPSSIVSRPRQPSPPHSPPTKKDCTPPPPIPPHLSSSPEDENYEPIDDMENIYDAVDEKLMHSVAAAALAAVPPSGDFKKASSPVYAEPNLYDSIAPLLASTIEDAPASSSARLKPELVPPRVPRKNDGKSPEPPPKLPDGPPKKDGGSRDSLDRRSSASSEVERSPDLAKVRFATDTAVGEASSVKDKEYFDRQKMYRRSTGAIEVGKLPDLNRGAPGRHSENSRSMESSMINSLDLNKGKSQSPPPPPSSSASSDSLSGTPTSTPKAKSSSMSQFSRLKSPPSPSPHGDVAGGDEAMRGGDTLRKKKFSLRKLMKFGNKEDSYAIRDTAHKSIDRRKLDIVVIRNTEDGPQMIQHNSELEGATVESLDDIQRTLMATSPERVKTFSSSLTGYKGLSSGGGGVTIGTKPARPPQPHRLRSQSEDRSSVCMRDGAETLLTKDGASKPALPPPLPRQKPDLPKRGMRPVSKSEYMNIGEARLSVVNPTKPSRHPYTDTSDTDSVLSESFPAKSPPPPPTEYDDVGRRRSANLYDPVSDTVSTSSARSSGHDDEYLVPIGSGENSKSNSLDSSPRRTAESNVTVINISDMTRDMERLINQDTPTEAWNFTAPLACADDDESPSQDHNGGQPVPTPRRKRQSRGSSGFYEDVDTASAQGNNYTKMVMMNLETLVMASEKSKHKDLSKTGIGAIGSKLKWKDFLLKSESPLLTTKRYVFYSASWKYNPDQEYTLVLLPQMTSLMEKKESGLYVFAEFEDSVPSKLLQQSVKVPDDQTTRVLVAVTPPMMIESLCKFADNSRDRHSKDPHVYEKTVCFLLLQALGLLKNLQGAGSQEVEGNLDSFVLVKREGDSHQRLVFLDLDAPSSAADASSSSSSRLSLCACAARIAYHLLHVRLLVRDLRTWRLPTIAARSPFSRALGRVVEALSRERPAALTQAAGALEFALWGPEDRLMRDPRSHQEDDAGLRLWLELERARKVNCLARAAADGSGDAGLTSLGVLNEHHVHFLVRGTVKKLLESHGLLNLS</sequence>
<feature type="compositionally biased region" description="Low complexity" evidence="1">
    <location>
        <begin position="574"/>
        <end position="585"/>
    </location>
</feature>
<feature type="compositionally biased region" description="Low complexity" evidence="1">
    <location>
        <begin position="1110"/>
        <end position="1121"/>
    </location>
</feature>
<feature type="compositionally biased region" description="Polar residues" evidence="1">
    <location>
        <begin position="1135"/>
        <end position="1145"/>
    </location>
</feature>
<name>A0ABM1EG99_PRICU</name>
<dbReference type="PANTHER" id="PTHR37970">
    <property type="entry name" value="PROTEIN CBG08587"/>
    <property type="match status" value="1"/>
</dbReference>
<feature type="compositionally biased region" description="Polar residues" evidence="1">
    <location>
        <begin position="470"/>
        <end position="481"/>
    </location>
</feature>